<feature type="compositionally biased region" description="Polar residues" evidence="1">
    <location>
        <begin position="39"/>
        <end position="62"/>
    </location>
</feature>
<reference evidence="2" key="1">
    <citation type="submission" date="2020-03" db="EMBL/GenBank/DDBJ databases">
        <authorList>
            <person name="Weist P."/>
        </authorList>
    </citation>
    <scope>NUCLEOTIDE SEQUENCE</scope>
</reference>
<feature type="region of interest" description="Disordered" evidence="1">
    <location>
        <begin position="32"/>
        <end position="83"/>
    </location>
</feature>
<comment type="caution">
    <text evidence="2">The sequence shown here is derived from an EMBL/GenBank/DDBJ whole genome shotgun (WGS) entry which is preliminary data.</text>
</comment>
<proteinExistence type="predicted"/>
<gene>
    <name evidence="2" type="ORF">PLEPLA_LOCUS15124</name>
</gene>
<evidence type="ECO:0000313" key="3">
    <source>
        <dbReference type="Proteomes" id="UP001153269"/>
    </source>
</evidence>
<dbReference type="EMBL" id="CADEAL010000949">
    <property type="protein sequence ID" value="CAB1427186.1"/>
    <property type="molecule type" value="Genomic_DNA"/>
</dbReference>
<evidence type="ECO:0000256" key="1">
    <source>
        <dbReference type="SAM" id="MobiDB-lite"/>
    </source>
</evidence>
<keyword evidence="3" id="KW-1185">Reference proteome</keyword>
<protein>
    <submittedName>
        <fullName evidence="2">Uncharacterized protein</fullName>
    </submittedName>
</protein>
<name>A0A9N7YIZ9_PLEPL</name>
<dbReference type="Proteomes" id="UP001153269">
    <property type="component" value="Unassembled WGS sequence"/>
</dbReference>
<organism evidence="2 3">
    <name type="scientific">Pleuronectes platessa</name>
    <name type="common">European plaice</name>
    <dbReference type="NCBI Taxonomy" id="8262"/>
    <lineage>
        <taxon>Eukaryota</taxon>
        <taxon>Metazoa</taxon>
        <taxon>Chordata</taxon>
        <taxon>Craniata</taxon>
        <taxon>Vertebrata</taxon>
        <taxon>Euteleostomi</taxon>
        <taxon>Actinopterygii</taxon>
        <taxon>Neopterygii</taxon>
        <taxon>Teleostei</taxon>
        <taxon>Neoteleostei</taxon>
        <taxon>Acanthomorphata</taxon>
        <taxon>Carangaria</taxon>
        <taxon>Pleuronectiformes</taxon>
        <taxon>Pleuronectoidei</taxon>
        <taxon>Pleuronectidae</taxon>
        <taxon>Pleuronectes</taxon>
    </lineage>
</organism>
<sequence length="136" mass="14545">MSLQLILDQNQQFSERSYRICTTVTTPVISWDLADPGSAPQSPVSSCRRSSAASDQVSSPARLSSARPGSAVQTHRQPTYDEKSRCSRCNQSELWWGGACHQGSLDSDGVGDGGGTIIIIIIIMGFSPEAVCAQRA</sequence>
<dbReference type="AlphaFoldDB" id="A0A9N7YIZ9"/>
<accession>A0A9N7YIZ9</accession>
<evidence type="ECO:0000313" key="2">
    <source>
        <dbReference type="EMBL" id="CAB1427186.1"/>
    </source>
</evidence>